<evidence type="ECO:0000256" key="4">
    <source>
        <dbReference type="ARBA" id="ARBA00022782"/>
    </source>
</evidence>
<organism evidence="16">
    <name type="scientific">Sycon ciliatum</name>
    <dbReference type="NCBI Taxonomy" id="27933"/>
    <lineage>
        <taxon>Eukaryota</taxon>
        <taxon>Metazoa</taxon>
        <taxon>Porifera</taxon>
        <taxon>Calcarea</taxon>
        <taxon>Calcaronea</taxon>
        <taxon>Leucosolenida</taxon>
        <taxon>Sycettidae</taxon>
        <taxon>Sycon</taxon>
    </lineage>
</organism>
<dbReference type="FunFam" id="1.10.30.10:FF:000002">
    <property type="entry name" value="transcription factor Sox-2"/>
    <property type="match status" value="1"/>
</dbReference>
<keyword evidence="9" id="KW-0804">Transcription</keyword>
<evidence type="ECO:0000256" key="5">
    <source>
        <dbReference type="ARBA" id="ARBA00022860"/>
    </source>
</evidence>
<keyword evidence="7 13" id="KW-0238">DNA-binding</keyword>
<dbReference type="CDD" id="cd22004">
    <property type="entry name" value="HMG-box_SOX"/>
    <property type="match status" value="1"/>
</dbReference>
<evidence type="ECO:0000256" key="14">
    <source>
        <dbReference type="SAM" id="MobiDB-lite"/>
    </source>
</evidence>
<feature type="DNA-binding region" description="HMG box" evidence="13">
    <location>
        <begin position="96"/>
        <end position="164"/>
    </location>
</feature>
<dbReference type="PANTHER" id="PTHR10270">
    <property type="entry name" value="SOX TRANSCRIPTION FACTOR"/>
    <property type="match status" value="1"/>
</dbReference>
<comment type="function">
    <text evidence="12">Transcriptional regulator that controls a genetic switch in male development. It is necessary and sufficient for initiating male sex determination by directing the development of supporting cell precursors (pre-Sertoli cells) as Sertoli rather than granulosa cells. Involved in different aspects of gene regulation including promoter activation or repression. Binds to the DNA consensus sequence 5'-[AT]AACAA[AT]-3'. SRY HMG box recognizes DNA by partial intercalation in the minor groove and promotes DNA bending. Also involved in pre-mRNA splicing. In male adult brain involved in the maintenance of motor functions of dopaminergic neurons.</text>
</comment>
<dbReference type="GO" id="GO:0001228">
    <property type="term" value="F:DNA-binding transcription activator activity, RNA polymerase II-specific"/>
    <property type="evidence" value="ECO:0007669"/>
    <property type="project" value="TreeGrafter"/>
</dbReference>
<reference evidence="16" key="1">
    <citation type="journal article" date="2012" name="Evodevo">
        <title>Genome-wide analysis of the sox family in the calcareous sponge Sycon ciliatum: multiple genes with unique expression patterns.</title>
        <authorList>
            <person name="Fortunato S."/>
            <person name="Adamski M."/>
            <person name="Bergum B."/>
            <person name="Guder C."/>
            <person name="Jordal S."/>
            <person name="Leininger S."/>
            <person name="Zwafink C."/>
            <person name="Rapp H.T."/>
            <person name="Adamska M."/>
        </authorList>
    </citation>
    <scope>NUCLEOTIDE SEQUENCE</scope>
</reference>
<protein>
    <recommendedName>
        <fullName evidence="3">Sex-determining region Y protein</fullName>
    </recommendedName>
    <alternativeName>
        <fullName evidence="11">Testis-determining factor</fullName>
    </alternativeName>
</protein>
<evidence type="ECO:0000259" key="15">
    <source>
        <dbReference type="PROSITE" id="PS50118"/>
    </source>
</evidence>
<dbReference type="GO" id="GO:0005516">
    <property type="term" value="F:calmodulin binding"/>
    <property type="evidence" value="ECO:0007669"/>
    <property type="project" value="UniProtKB-KW"/>
</dbReference>
<evidence type="ECO:0000256" key="12">
    <source>
        <dbReference type="ARBA" id="ARBA00045821"/>
    </source>
</evidence>
<dbReference type="InterPro" id="IPR050140">
    <property type="entry name" value="SRY-related_HMG-box_TF-like"/>
</dbReference>
<dbReference type="GO" id="GO:0000978">
    <property type="term" value="F:RNA polymerase II cis-regulatory region sequence-specific DNA binding"/>
    <property type="evidence" value="ECO:0007669"/>
    <property type="project" value="TreeGrafter"/>
</dbReference>
<sequence>MCIGNDGGPWQNCRKCQTSTTGDSVKTMALTSVDSSSILDVKLERPMTTDCFAPNEFLTTSPRASPAPINNEEEQVDAVQKPKNVRKRKRGDDDRVRRPMNAFMVWSKDARKELAKQDPSVHNADLSKKLGELWKLMSEEEKRPYVEKSESLRAIHRREHPDYKYQPRKPRKSDSTSSQDSSATGLDEPSAKRTCSSPSVAYSQSLGMYDLARPGSAVVSRSATPSLSACGSVTGGSSDVDVDWLLKDTIQTCKVSPSMSLNSAWPMPTHSSQRNISSASYMDAPPLSHPPHPTKPMWRADLGTQPFQPACPTQAQPLSLTASSSSIASSSLVSPSSDNSDASLDYILLDNGYLQKSADFAQSFSLSANSASSEEFGGLLSQYLSGRINSPSLFNTIGNTNTYQDIQAPDSTLEDYQPYSQFSFPQQSLEPQYSALSML</sequence>
<feature type="domain" description="HMG box" evidence="15">
    <location>
        <begin position="96"/>
        <end position="164"/>
    </location>
</feature>
<feature type="region of interest" description="Disordered" evidence="14">
    <location>
        <begin position="53"/>
        <end position="99"/>
    </location>
</feature>
<evidence type="ECO:0000256" key="11">
    <source>
        <dbReference type="ARBA" id="ARBA00032498"/>
    </source>
</evidence>
<evidence type="ECO:0000256" key="2">
    <source>
        <dbReference type="ARBA" id="ARBA00005998"/>
    </source>
</evidence>
<keyword evidence="5" id="KW-0112">Calmodulin-binding</keyword>
<dbReference type="PANTHER" id="PTHR10270:SF161">
    <property type="entry name" value="SEX-DETERMINING REGION Y PROTEIN"/>
    <property type="match status" value="1"/>
</dbReference>
<dbReference type="PROSITE" id="PS50118">
    <property type="entry name" value="HMG_BOX_2"/>
    <property type="match status" value="1"/>
</dbReference>
<keyword evidence="6" id="KW-0726">Sexual differentiation</keyword>
<accession>I7C4B1</accession>
<dbReference type="GO" id="GO:0030154">
    <property type="term" value="P:cell differentiation"/>
    <property type="evidence" value="ECO:0007669"/>
    <property type="project" value="UniProtKB-KW"/>
</dbReference>
<dbReference type="InterPro" id="IPR009071">
    <property type="entry name" value="HMG_box_dom"/>
</dbReference>
<dbReference type="SUPFAM" id="SSF47095">
    <property type="entry name" value="HMG-box"/>
    <property type="match status" value="1"/>
</dbReference>
<dbReference type="EMBL" id="JX171146">
    <property type="protein sequence ID" value="AFO66682.1"/>
    <property type="molecule type" value="mRNA"/>
</dbReference>
<dbReference type="AlphaFoldDB" id="I7C4B1"/>
<evidence type="ECO:0000256" key="8">
    <source>
        <dbReference type="ARBA" id="ARBA00023159"/>
    </source>
</evidence>
<keyword evidence="10 13" id="KW-0539">Nucleus</keyword>
<evidence type="ECO:0000256" key="7">
    <source>
        <dbReference type="ARBA" id="ARBA00023125"/>
    </source>
</evidence>
<dbReference type="GO" id="GO:0016607">
    <property type="term" value="C:nuclear speck"/>
    <property type="evidence" value="ECO:0007669"/>
    <property type="project" value="UniProtKB-SubCell"/>
</dbReference>
<evidence type="ECO:0000256" key="9">
    <source>
        <dbReference type="ARBA" id="ARBA00023163"/>
    </source>
</evidence>
<proteinExistence type="evidence at transcript level"/>
<evidence type="ECO:0000256" key="6">
    <source>
        <dbReference type="ARBA" id="ARBA00022928"/>
    </source>
</evidence>
<evidence type="ECO:0000313" key="16">
    <source>
        <dbReference type="EMBL" id="AFO66682.1"/>
    </source>
</evidence>
<name>I7C4B1_9METZ</name>
<dbReference type="GO" id="GO:0007548">
    <property type="term" value="P:sex differentiation"/>
    <property type="evidence" value="ECO:0007669"/>
    <property type="project" value="UniProtKB-KW"/>
</dbReference>
<dbReference type="Pfam" id="PF00505">
    <property type="entry name" value="HMG_box"/>
    <property type="match status" value="1"/>
</dbReference>
<dbReference type="SMART" id="SM00398">
    <property type="entry name" value="HMG"/>
    <property type="match status" value="1"/>
</dbReference>
<comment type="similarity">
    <text evidence="2">Belongs to the SRY family.</text>
</comment>
<dbReference type="Gene3D" id="1.10.30.10">
    <property type="entry name" value="High mobility group box domain"/>
    <property type="match status" value="1"/>
</dbReference>
<evidence type="ECO:0000256" key="3">
    <source>
        <dbReference type="ARBA" id="ARBA00019052"/>
    </source>
</evidence>
<dbReference type="InterPro" id="IPR036910">
    <property type="entry name" value="HMG_box_dom_sf"/>
</dbReference>
<feature type="region of interest" description="Disordered" evidence="14">
    <location>
        <begin position="145"/>
        <end position="198"/>
    </location>
</feature>
<evidence type="ECO:0000256" key="10">
    <source>
        <dbReference type="ARBA" id="ARBA00023242"/>
    </source>
</evidence>
<evidence type="ECO:0000256" key="13">
    <source>
        <dbReference type="PROSITE-ProRule" id="PRU00267"/>
    </source>
</evidence>
<comment type="subcellular location">
    <subcellularLocation>
        <location evidence="1">Nucleus speckle</location>
    </subcellularLocation>
</comment>
<dbReference type="PRINTS" id="PR00886">
    <property type="entry name" value="HIGHMOBLTY12"/>
</dbReference>
<evidence type="ECO:0000256" key="1">
    <source>
        <dbReference type="ARBA" id="ARBA00004324"/>
    </source>
</evidence>
<feature type="compositionally biased region" description="Basic and acidic residues" evidence="14">
    <location>
        <begin position="145"/>
        <end position="165"/>
    </location>
</feature>
<keyword evidence="4" id="KW-0221">Differentiation</keyword>
<keyword evidence="8" id="KW-0010">Activator</keyword>